<evidence type="ECO:0000256" key="1">
    <source>
        <dbReference type="SAM" id="MobiDB-lite"/>
    </source>
</evidence>
<dbReference type="AlphaFoldDB" id="A0A8S9LI03"/>
<proteinExistence type="predicted"/>
<name>A0A8S9LI03_BRACR</name>
<comment type="caution">
    <text evidence="2">The sequence shown here is derived from an EMBL/GenBank/DDBJ whole genome shotgun (WGS) entry which is preliminary data.</text>
</comment>
<evidence type="ECO:0000313" key="2">
    <source>
        <dbReference type="EMBL" id="KAF2605048.1"/>
    </source>
</evidence>
<accession>A0A8S9LI03</accession>
<reference evidence="2" key="1">
    <citation type="submission" date="2019-12" db="EMBL/GenBank/DDBJ databases">
        <title>Genome sequencing and annotation of Brassica cretica.</title>
        <authorList>
            <person name="Studholme D.J."/>
            <person name="Sarris P.F."/>
        </authorList>
    </citation>
    <scope>NUCLEOTIDE SEQUENCE</scope>
    <source>
        <strain evidence="2">PFS-102/07</strain>
        <tissue evidence="2">Leaf</tissue>
    </source>
</reference>
<organism evidence="2">
    <name type="scientific">Brassica cretica</name>
    <name type="common">Mustard</name>
    <dbReference type="NCBI Taxonomy" id="69181"/>
    <lineage>
        <taxon>Eukaryota</taxon>
        <taxon>Viridiplantae</taxon>
        <taxon>Streptophyta</taxon>
        <taxon>Embryophyta</taxon>
        <taxon>Tracheophyta</taxon>
        <taxon>Spermatophyta</taxon>
        <taxon>Magnoliopsida</taxon>
        <taxon>eudicotyledons</taxon>
        <taxon>Gunneridae</taxon>
        <taxon>Pentapetalae</taxon>
        <taxon>rosids</taxon>
        <taxon>malvids</taxon>
        <taxon>Brassicales</taxon>
        <taxon>Brassicaceae</taxon>
        <taxon>Brassiceae</taxon>
        <taxon>Brassica</taxon>
    </lineage>
</organism>
<feature type="region of interest" description="Disordered" evidence="1">
    <location>
        <begin position="74"/>
        <end position="97"/>
    </location>
</feature>
<protein>
    <submittedName>
        <fullName evidence="2">Uncharacterized protein</fullName>
    </submittedName>
</protein>
<sequence length="97" mass="10694">MEFVSTLAPSSRISTEEARGSSSPPDPTMSNKHGCSGRNLERCVLITPPPTESASSGAAELSYAERLRIVESAEEHESDMAEDWSRMEETSKNYRRS</sequence>
<feature type="region of interest" description="Disordered" evidence="1">
    <location>
        <begin position="1"/>
        <end position="36"/>
    </location>
</feature>
<feature type="compositionally biased region" description="Polar residues" evidence="1">
    <location>
        <begin position="20"/>
        <end position="33"/>
    </location>
</feature>
<dbReference type="EMBL" id="QGKY02000094">
    <property type="protein sequence ID" value="KAF2605048.1"/>
    <property type="molecule type" value="Genomic_DNA"/>
</dbReference>
<gene>
    <name evidence="2" type="ORF">F2Q70_00027324</name>
</gene>